<evidence type="ECO:0000259" key="1">
    <source>
        <dbReference type="PROSITE" id="PS51724"/>
    </source>
</evidence>
<evidence type="ECO:0000313" key="2">
    <source>
        <dbReference type="EMBL" id="MDY7218592.1"/>
    </source>
</evidence>
<keyword evidence="3" id="KW-1185">Reference proteome</keyword>
<organism evidence="2 3">
    <name type="scientific">Denitrificimonas halotolerans</name>
    <dbReference type="NCBI Taxonomy" id="3098930"/>
    <lineage>
        <taxon>Bacteria</taxon>
        <taxon>Pseudomonadati</taxon>
        <taxon>Pseudomonadota</taxon>
        <taxon>Gammaproteobacteria</taxon>
        <taxon>Pseudomonadales</taxon>
        <taxon>Pseudomonadaceae</taxon>
        <taxon>Denitrificimonas</taxon>
    </lineage>
</organism>
<accession>A0ABU5GPV0</accession>
<dbReference type="InterPro" id="IPR052026">
    <property type="entry name" value="ExeA_AAA_ATPase_DNA-bind"/>
</dbReference>
<reference evidence="2 3" key="1">
    <citation type="submission" date="2023-12" db="EMBL/GenBank/DDBJ databases">
        <title>Denitrificimonas halotolerans sp. nov.,a novel species isolated from landfill leachate.</title>
        <authorList>
            <person name="Wang S."/>
        </authorList>
    </citation>
    <scope>NUCLEOTIDE SEQUENCE [LARGE SCALE GENOMIC DNA]</scope>
    <source>
        <strain evidence="2 3">JX-1</strain>
    </source>
</reference>
<dbReference type="SUPFAM" id="SSF52540">
    <property type="entry name" value="P-loop containing nucleoside triphosphate hydrolases"/>
    <property type="match status" value="1"/>
</dbReference>
<sequence>MTDLYADDGYLDHYQFERDPFAEYGPDLNFFAVKRQSVLAELEHLARYSKLMLVVTGPKGSGKTVLRKALVAGAQAQVKNVVVVVSAKVDAAAMLQQVSDALELPGAEIAEVLAHIEQLKIAGDEVHLVVDNAELLDESALLFLQRIAQGVNDASARVFIFSDSSITPLLEKVADNADLHHVIVLEPWSEAETTEYIEQRLVAAGSTLDCFSSQQLATMYVQTQGWPGRINREAKECLLEQMKGNTRLSATGRAVTNLPYKHLGLLVLAVASLLLLWLWQIPDSEQQASVVLDGVNKVQRPLALEAVTVTENREELYSSVKQMSASARDSEAPIVKKDHDMALGGHAQWYKQQGASRYTLQVLGTRAEATARDFVQKNKAQYHYFKKQHQGQALYVVTYGSFVNRDAALQAVVKLPAHIRKDKPWPRTMLSIQQELR</sequence>
<evidence type="ECO:0000313" key="3">
    <source>
        <dbReference type="Proteomes" id="UP001294570"/>
    </source>
</evidence>
<dbReference type="RefSeq" id="WP_321552680.1">
    <property type="nucleotide sequence ID" value="NZ_JAXIVU010000002.1"/>
</dbReference>
<dbReference type="InterPro" id="IPR049945">
    <property type="entry name" value="AAA_22"/>
</dbReference>
<dbReference type="PANTHER" id="PTHR35894:SF7">
    <property type="entry name" value="GENERAL SECRETION PATHWAY PROTEIN A-RELATED"/>
    <property type="match status" value="1"/>
</dbReference>
<feature type="domain" description="SPOR" evidence="1">
    <location>
        <begin position="352"/>
        <end position="428"/>
    </location>
</feature>
<dbReference type="Proteomes" id="UP001294570">
    <property type="component" value="Unassembled WGS sequence"/>
</dbReference>
<proteinExistence type="predicted"/>
<dbReference type="InterPro" id="IPR027417">
    <property type="entry name" value="P-loop_NTPase"/>
</dbReference>
<dbReference type="Pfam" id="PF05036">
    <property type="entry name" value="SPOR"/>
    <property type="match status" value="1"/>
</dbReference>
<dbReference type="PROSITE" id="PS51724">
    <property type="entry name" value="SPOR"/>
    <property type="match status" value="1"/>
</dbReference>
<dbReference type="Gene3D" id="3.40.50.300">
    <property type="entry name" value="P-loop containing nucleotide triphosphate hydrolases"/>
    <property type="match status" value="1"/>
</dbReference>
<protein>
    <submittedName>
        <fullName evidence="2">AAA family ATPase</fullName>
    </submittedName>
</protein>
<dbReference type="EMBL" id="JAXIVU010000002">
    <property type="protein sequence ID" value="MDY7218592.1"/>
    <property type="molecule type" value="Genomic_DNA"/>
</dbReference>
<dbReference type="PANTHER" id="PTHR35894">
    <property type="entry name" value="GENERAL SECRETION PATHWAY PROTEIN A-RELATED"/>
    <property type="match status" value="1"/>
</dbReference>
<comment type="caution">
    <text evidence="2">The sequence shown here is derived from an EMBL/GenBank/DDBJ whole genome shotgun (WGS) entry which is preliminary data.</text>
</comment>
<dbReference type="InterPro" id="IPR007730">
    <property type="entry name" value="SPOR-like_dom"/>
</dbReference>
<name>A0ABU5GPV0_9GAMM</name>
<dbReference type="Gene3D" id="3.30.70.1070">
    <property type="entry name" value="Sporulation related repeat"/>
    <property type="match status" value="1"/>
</dbReference>
<dbReference type="InterPro" id="IPR036680">
    <property type="entry name" value="SPOR-like_sf"/>
</dbReference>
<gene>
    <name evidence="2" type="ORF">TOI97_03230</name>
</gene>
<dbReference type="Pfam" id="PF13401">
    <property type="entry name" value="AAA_22"/>
    <property type="match status" value="1"/>
</dbReference>